<accession>A0AAV2RYY7</accession>
<organism evidence="2 3">
    <name type="scientific">Meganyctiphanes norvegica</name>
    <name type="common">Northern krill</name>
    <name type="synonym">Thysanopoda norvegica</name>
    <dbReference type="NCBI Taxonomy" id="48144"/>
    <lineage>
        <taxon>Eukaryota</taxon>
        <taxon>Metazoa</taxon>
        <taxon>Ecdysozoa</taxon>
        <taxon>Arthropoda</taxon>
        <taxon>Crustacea</taxon>
        <taxon>Multicrustacea</taxon>
        <taxon>Malacostraca</taxon>
        <taxon>Eumalacostraca</taxon>
        <taxon>Eucarida</taxon>
        <taxon>Euphausiacea</taxon>
        <taxon>Euphausiidae</taxon>
        <taxon>Meganyctiphanes</taxon>
    </lineage>
</organism>
<name>A0AAV2RYY7_MEGNR</name>
<evidence type="ECO:0000313" key="3">
    <source>
        <dbReference type="Proteomes" id="UP001497623"/>
    </source>
</evidence>
<reference evidence="2 3" key="1">
    <citation type="submission" date="2024-05" db="EMBL/GenBank/DDBJ databases">
        <authorList>
            <person name="Wallberg A."/>
        </authorList>
    </citation>
    <scope>NUCLEOTIDE SEQUENCE [LARGE SCALE GENOMIC DNA]</scope>
</reference>
<feature type="transmembrane region" description="Helical" evidence="1">
    <location>
        <begin position="138"/>
        <end position="161"/>
    </location>
</feature>
<dbReference type="AlphaFoldDB" id="A0AAV2RYY7"/>
<evidence type="ECO:0000313" key="2">
    <source>
        <dbReference type="EMBL" id="CAL4145464.1"/>
    </source>
</evidence>
<evidence type="ECO:0000256" key="1">
    <source>
        <dbReference type="SAM" id="Phobius"/>
    </source>
</evidence>
<proteinExistence type="predicted"/>
<gene>
    <name evidence="2" type="ORF">MNOR_LOCUS29698</name>
</gene>
<comment type="caution">
    <text evidence="2">The sequence shown here is derived from an EMBL/GenBank/DDBJ whole genome shotgun (WGS) entry which is preliminary data.</text>
</comment>
<keyword evidence="3" id="KW-1185">Reference proteome</keyword>
<protein>
    <submittedName>
        <fullName evidence="2">Uncharacterized protein</fullName>
    </submittedName>
</protein>
<sequence length="208" mass="22842">MDNVTLGTLQESAIQLDGQVNLALRGCKVKHLVSMAIKILGSAAFNLTDSEVQTTPNALSNLTCSSVRNMDNNKFYSISEQDLTTGMSMSQESLDELVSSIESMHQQEILSNSVIIDPRCHSALLGAAALTRTSSSTLLTLFILSLLCNFIILVIVAVKVASKRTLYGKLNDKIIQLDPLTGDETNDDYVTYDNEDHDQRGFRYSTLM</sequence>
<keyword evidence="1" id="KW-0812">Transmembrane</keyword>
<dbReference type="EMBL" id="CAXKWB010034846">
    <property type="protein sequence ID" value="CAL4145464.1"/>
    <property type="molecule type" value="Genomic_DNA"/>
</dbReference>
<keyword evidence="1" id="KW-1133">Transmembrane helix</keyword>
<keyword evidence="1" id="KW-0472">Membrane</keyword>
<dbReference type="Proteomes" id="UP001497623">
    <property type="component" value="Unassembled WGS sequence"/>
</dbReference>